<accession>A0A9W7XHQ3</accession>
<feature type="compositionally biased region" description="Basic residues" evidence="1">
    <location>
        <begin position="78"/>
        <end position="87"/>
    </location>
</feature>
<organism evidence="2 3">
    <name type="scientific">Coemansia asiatica</name>
    <dbReference type="NCBI Taxonomy" id="1052880"/>
    <lineage>
        <taxon>Eukaryota</taxon>
        <taxon>Fungi</taxon>
        <taxon>Fungi incertae sedis</taxon>
        <taxon>Zoopagomycota</taxon>
        <taxon>Kickxellomycotina</taxon>
        <taxon>Kickxellomycetes</taxon>
        <taxon>Kickxellales</taxon>
        <taxon>Kickxellaceae</taxon>
        <taxon>Coemansia</taxon>
    </lineage>
</organism>
<feature type="region of interest" description="Disordered" evidence="1">
    <location>
        <begin position="71"/>
        <end position="104"/>
    </location>
</feature>
<feature type="non-terminal residue" evidence="2">
    <location>
        <position position="364"/>
    </location>
</feature>
<dbReference type="InterPro" id="IPR009072">
    <property type="entry name" value="Histone-fold"/>
</dbReference>
<protein>
    <submittedName>
        <fullName evidence="2">Uncharacterized protein</fullName>
    </submittedName>
</protein>
<keyword evidence="3" id="KW-1185">Reference proteome</keyword>
<gene>
    <name evidence="2" type="ORF">LPJ64_005444</name>
</gene>
<feature type="region of interest" description="Disordered" evidence="1">
    <location>
        <begin position="254"/>
        <end position="287"/>
    </location>
</feature>
<evidence type="ECO:0000313" key="3">
    <source>
        <dbReference type="Proteomes" id="UP001145021"/>
    </source>
</evidence>
<dbReference type="GO" id="GO:0046982">
    <property type="term" value="F:protein heterodimerization activity"/>
    <property type="evidence" value="ECO:0007669"/>
    <property type="project" value="InterPro"/>
</dbReference>
<dbReference type="AlphaFoldDB" id="A0A9W7XHQ3"/>
<dbReference type="EMBL" id="JANBOH010000346">
    <property type="protein sequence ID" value="KAJ1642741.1"/>
    <property type="molecule type" value="Genomic_DNA"/>
</dbReference>
<feature type="compositionally biased region" description="Polar residues" evidence="1">
    <location>
        <begin position="191"/>
        <end position="206"/>
    </location>
</feature>
<feature type="compositionally biased region" description="Basic and acidic residues" evidence="1">
    <location>
        <begin position="175"/>
        <end position="190"/>
    </location>
</feature>
<dbReference type="Proteomes" id="UP001145021">
    <property type="component" value="Unassembled WGS sequence"/>
</dbReference>
<dbReference type="GO" id="GO:0005634">
    <property type="term" value="C:nucleus"/>
    <property type="evidence" value="ECO:0007669"/>
    <property type="project" value="InterPro"/>
</dbReference>
<evidence type="ECO:0000256" key="1">
    <source>
        <dbReference type="SAM" id="MobiDB-lite"/>
    </source>
</evidence>
<reference evidence="2" key="1">
    <citation type="submission" date="2022-07" db="EMBL/GenBank/DDBJ databases">
        <title>Phylogenomic reconstructions and comparative analyses of Kickxellomycotina fungi.</title>
        <authorList>
            <person name="Reynolds N.K."/>
            <person name="Stajich J.E."/>
            <person name="Barry K."/>
            <person name="Grigoriev I.V."/>
            <person name="Crous P."/>
            <person name="Smith M.E."/>
        </authorList>
    </citation>
    <scope>NUCLEOTIDE SEQUENCE</scope>
    <source>
        <strain evidence="2">NBRC 105413</strain>
    </source>
</reference>
<feature type="compositionally biased region" description="Polar residues" evidence="1">
    <location>
        <begin position="273"/>
        <end position="282"/>
    </location>
</feature>
<dbReference type="Pfam" id="PF10384">
    <property type="entry name" value="Scm3"/>
    <property type="match status" value="1"/>
</dbReference>
<name>A0A9W7XHQ3_9FUNG</name>
<dbReference type="Gene3D" id="1.10.20.10">
    <property type="entry name" value="Histone, subunit A"/>
    <property type="match status" value="1"/>
</dbReference>
<proteinExistence type="predicted"/>
<dbReference type="GO" id="GO:0042393">
    <property type="term" value="F:histone binding"/>
    <property type="evidence" value="ECO:0007669"/>
    <property type="project" value="InterPro"/>
</dbReference>
<sequence length="364" mass="41200">MNEADEEFDRARQKSQGRFRSAFEAIFEKYGKLDDKDDIIDLVTGEIIVDNGRMRKAPVIELGDLLHYPDSPSDSLRARSRKRKRRFRSPEFTGRGAGSSGSLSPELISYEEQLKQALSRQAADQATDTKPLAVEADAIQDFSDTDGSDAESLNLDFAPYSSLFSREHIATKDSIRKRANRRRDSLESNDRSYSYESSDSVGTEQETSIDTYFTSSIEQYLEKLRHQLAAPPVEYAEDNIDDATDDIDRKELDYTSEAEDEQVKDSSGDESENAPSDRTGSFENMPPERRVFIEEIYASDTCSQESELFSEEESVSSVCSSESVVIVEPWQQHDMPMFVGQVEQKAHMTYAQDYSDGDFSEEEP</sequence>
<feature type="region of interest" description="Disordered" evidence="1">
    <location>
        <begin position="175"/>
        <end position="206"/>
    </location>
</feature>
<dbReference type="InterPro" id="IPR018465">
    <property type="entry name" value="Scm3/HJURP"/>
</dbReference>
<evidence type="ECO:0000313" key="2">
    <source>
        <dbReference type="EMBL" id="KAJ1642741.1"/>
    </source>
</evidence>
<comment type="caution">
    <text evidence="2">The sequence shown here is derived from an EMBL/GenBank/DDBJ whole genome shotgun (WGS) entry which is preliminary data.</text>
</comment>